<dbReference type="InterPro" id="IPR032689">
    <property type="entry name" value="TraG-D_C"/>
</dbReference>
<evidence type="ECO:0000259" key="1">
    <source>
        <dbReference type="Pfam" id="PF12696"/>
    </source>
</evidence>
<reference evidence="2" key="1">
    <citation type="journal article" date="2014" name="Front. Microbiol.">
        <title>High frequency of phylogenetically diverse reductive dehalogenase-homologous genes in deep subseafloor sedimentary metagenomes.</title>
        <authorList>
            <person name="Kawai M."/>
            <person name="Futagami T."/>
            <person name="Toyoda A."/>
            <person name="Takaki Y."/>
            <person name="Nishi S."/>
            <person name="Hori S."/>
            <person name="Arai W."/>
            <person name="Tsubouchi T."/>
            <person name="Morono Y."/>
            <person name="Uchiyama I."/>
            <person name="Ito T."/>
            <person name="Fujiyama A."/>
            <person name="Inagaki F."/>
            <person name="Takami H."/>
        </authorList>
    </citation>
    <scope>NUCLEOTIDE SEQUENCE</scope>
    <source>
        <strain evidence="2">Expedition CK06-06</strain>
    </source>
</reference>
<feature type="non-terminal residue" evidence="2">
    <location>
        <position position="1"/>
    </location>
</feature>
<accession>X0YK78</accession>
<gene>
    <name evidence="2" type="ORF">S01H4_06707</name>
</gene>
<dbReference type="Pfam" id="PF12696">
    <property type="entry name" value="TraG-D_C"/>
    <property type="match status" value="1"/>
</dbReference>
<dbReference type="InterPro" id="IPR051162">
    <property type="entry name" value="T4SS_component"/>
</dbReference>
<dbReference type="CDD" id="cd01127">
    <property type="entry name" value="TrwB_TraG_TraD_VirD4"/>
    <property type="match status" value="1"/>
</dbReference>
<protein>
    <recommendedName>
        <fullName evidence="1">TraD/TraG TraM recognition site domain-containing protein</fullName>
    </recommendedName>
</protein>
<dbReference type="SUPFAM" id="SSF52540">
    <property type="entry name" value="P-loop containing nucleoside triphosphate hydrolases"/>
    <property type="match status" value="1"/>
</dbReference>
<dbReference type="InterPro" id="IPR027417">
    <property type="entry name" value="P-loop_NTPase"/>
</dbReference>
<evidence type="ECO:0000313" key="2">
    <source>
        <dbReference type="EMBL" id="GAG56524.1"/>
    </source>
</evidence>
<sequence length="469" mass="54725">FFSDDRIRQIFSFKKSSFNILEIIEKKKYFIIKLDKGKLKGSADLLGSLFMAKIQMAAFSRSDIPQEKRTPFYLYIDEFQNFATESFLVILSEARKYRLYLIMAHQTLSQIPDELKSLILGNTGIQVYFRLNRHDAQLLAKEGFEYSGYEVKTVSSLRPIFWSYTEEWEHKIEELQSLPPRVCYVKHKVEGGIIPLRTVEIESAWEVLGITENKYLEFVKNLPFGKKYLVPRKKLATLLDQRYSLLKEEVEKRLAKKKKLVPVSSKPPLEEIERLVRKEEAVISPEEAGIKEEVYLSRGKDERQHKYLQTLIKQMAEKKGYRAIVEEPTPDGTGRVDVGLEREGRRIACEISLTSTDKQELSNIKKCLLAGYEKIVLCSPEKRTLEKVKAFVYRELKESDKEKVLFFKPEELFSYLEEEAAFEESKEERVKGYKVKVRYQPVGETEKRTKREAVGQVILQALRRLGKKN</sequence>
<dbReference type="EMBL" id="BART01002104">
    <property type="protein sequence ID" value="GAG56524.1"/>
    <property type="molecule type" value="Genomic_DNA"/>
</dbReference>
<organism evidence="2">
    <name type="scientific">marine sediment metagenome</name>
    <dbReference type="NCBI Taxonomy" id="412755"/>
    <lineage>
        <taxon>unclassified sequences</taxon>
        <taxon>metagenomes</taxon>
        <taxon>ecological metagenomes</taxon>
    </lineage>
</organism>
<proteinExistence type="predicted"/>
<comment type="caution">
    <text evidence="2">The sequence shown here is derived from an EMBL/GenBank/DDBJ whole genome shotgun (WGS) entry which is preliminary data.</text>
</comment>
<name>X0YK78_9ZZZZ</name>
<dbReference type="PANTHER" id="PTHR30121:SF6">
    <property type="entry name" value="SLR6007 PROTEIN"/>
    <property type="match status" value="1"/>
</dbReference>
<dbReference type="PANTHER" id="PTHR30121">
    <property type="entry name" value="UNCHARACTERIZED PROTEIN YJGR-RELATED"/>
    <property type="match status" value="1"/>
</dbReference>
<feature type="domain" description="TraD/TraG TraM recognition site" evidence="1">
    <location>
        <begin position="71"/>
        <end position="135"/>
    </location>
</feature>
<dbReference type="AlphaFoldDB" id="X0YK78"/>
<dbReference type="Gene3D" id="3.40.50.300">
    <property type="entry name" value="P-loop containing nucleotide triphosphate hydrolases"/>
    <property type="match status" value="1"/>
</dbReference>